<name>A0AAV2NNA9_9HYME</name>
<dbReference type="InterPro" id="IPR002156">
    <property type="entry name" value="RNaseH_domain"/>
</dbReference>
<organism evidence="2 3">
    <name type="scientific">Lasius platythorax</name>
    <dbReference type="NCBI Taxonomy" id="488582"/>
    <lineage>
        <taxon>Eukaryota</taxon>
        <taxon>Metazoa</taxon>
        <taxon>Ecdysozoa</taxon>
        <taxon>Arthropoda</taxon>
        <taxon>Hexapoda</taxon>
        <taxon>Insecta</taxon>
        <taxon>Pterygota</taxon>
        <taxon>Neoptera</taxon>
        <taxon>Endopterygota</taxon>
        <taxon>Hymenoptera</taxon>
        <taxon>Apocrita</taxon>
        <taxon>Aculeata</taxon>
        <taxon>Formicoidea</taxon>
        <taxon>Formicidae</taxon>
        <taxon>Formicinae</taxon>
        <taxon>Lasius</taxon>
        <taxon>Lasius</taxon>
    </lineage>
</organism>
<sequence>MWQDSKEVLLSFDRHFLVGFPTREKWSSSPDPTSGDDLVWFSDGSSNRAGTGAGAYLQGSKTGISISRGYCTIFQAEIMAILACAQTSTLRGYSNKRITICSDSRAALLAINSPGADSALVEECKEVLNRLASTNRVRLLWVPGHTGVKGNERADELARKGANTPMTGPEPAVGLAKNVIRTGIRRWTEAQLDMAWRRKPKARQAHIFMRHWDRERTSYLMRLDRGALRKAIGVLTGHCRLRRHLHLLGLKKDKRCRKYEQEEETPLHILCFCPVETGKRNQILGSHFLDPKDIESIPLGAILHFLREGGGLCRKDDANYLRKA</sequence>
<protein>
    <recommendedName>
        <fullName evidence="1">RNase H type-1 domain-containing protein</fullName>
    </recommendedName>
</protein>
<dbReference type="GO" id="GO:0003676">
    <property type="term" value="F:nucleic acid binding"/>
    <property type="evidence" value="ECO:0007669"/>
    <property type="project" value="InterPro"/>
</dbReference>
<evidence type="ECO:0000313" key="3">
    <source>
        <dbReference type="Proteomes" id="UP001497644"/>
    </source>
</evidence>
<dbReference type="EMBL" id="OZ034826">
    <property type="protein sequence ID" value="CAL1681157.1"/>
    <property type="molecule type" value="Genomic_DNA"/>
</dbReference>
<feature type="domain" description="RNase H type-1" evidence="1">
    <location>
        <begin position="34"/>
        <end position="163"/>
    </location>
</feature>
<reference evidence="2" key="1">
    <citation type="submission" date="2024-04" db="EMBL/GenBank/DDBJ databases">
        <authorList>
            <consortium name="Molecular Ecology Group"/>
        </authorList>
    </citation>
    <scope>NUCLEOTIDE SEQUENCE</scope>
</reference>
<dbReference type="Pfam" id="PF00075">
    <property type="entry name" value="RNase_H"/>
    <property type="match status" value="1"/>
</dbReference>
<dbReference type="InterPro" id="IPR036397">
    <property type="entry name" value="RNaseH_sf"/>
</dbReference>
<dbReference type="GO" id="GO:0004523">
    <property type="term" value="F:RNA-DNA hybrid ribonuclease activity"/>
    <property type="evidence" value="ECO:0007669"/>
    <property type="project" value="InterPro"/>
</dbReference>
<dbReference type="Gene3D" id="3.30.420.10">
    <property type="entry name" value="Ribonuclease H-like superfamily/Ribonuclease H"/>
    <property type="match status" value="1"/>
</dbReference>
<dbReference type="Proteomes" id="UP001497644">
    <property type="component" value="Chromosome 3"/>
</dbReference>
<dbReference type="AlphaFoldDB" id="A0AAV2NNA9"/>
<evidence type="ECO:0000313" key="2">
    <source>
        <dbReference type="EMBL" id="CAL1681157.1"/>
    </source>
</evidence>
<accession>A0AAV2NNA9</accession>
<evidence type="ECO:0000259" key="1">
    <source>
        <dbReference type="PROSITE" id="PS50879"/>
    </source>
</evidence>
<gene>
    <name evidence="2" type="ORF">LPLAT_LOCUS7286</name>
</gene>
<dbReference type="CDD" id="cd09276">
    <property type="entry name" value="Rnase_HI_RT_non_LTR"/>
    <property type="match status" value="1"/>
</dbReference>
<dbReference type="InterPro" id="IPR012337">
    <property type="entry name" value="RNaseH-like_sf"/>
</dbReference>
<keyword evidence="3" id="KW-1185">Reference proteome</keyword>
<dbReference type="PROSITE" id="PS50879">
    <property type="entry name" value="RNASE_H_1"/>
    <property type="match status" value="1"/>
</dbReference>
<proteinExistence type="predicted"/>
<dbReference type="SUPFAM" id="SSF53098">
    <property type="entry name" value="Ribonuclease H-like"/>
    <property type="match status" value="1"/>
</dbReference>